<evidence type="ECO:0000313" key="2">
    <source>
        <dbReference type="EMBL" id="AHW65701.1"/>
    </source>
</evidence>
<dbReference type="AlphaFoldDB" id="X5EGJ4"/>
<organism evidence="2 3">
    <name type="scientific">Corynebacterium glyciniphilum AJ 3170</name>
    <dbReference type="NCBI Taxonomy" id="1404245"/>
    <lineage>
        <taxon>Bacteria</taxon>
        <taxon>Bacillati</taxon>
        <taxon>Actinomycetota</taxon>
        <taxon>Actinomycetes</taxon>
        <taxon>Mycobacteriales</taxon>
        <taxon>Corynebacteriaceae</taxon>
        <taxon>Corynebacterium</taxon>
    </lineage>
</organism>
<dbReference type="HOGENOM" id="CLU_2218651_0_0_11"/>
<feature type="region of interest" description="Disordered" evidence="1">
    <location>
        <begin position="1"/>
        <end position="32"/>
    </location>
</feature>
<reference evidence="2 3" key="1">
    <citation type="journal article" date="2015" name="Int. J. Syst. Evol. Microbiol.">
        <title>Revisiting Corynebacterium glyciniphilum (ex Kubota et al., 1972) sp. nov., nom. rev., isolated from putrefied banana.</title>
        <authorList>
            <person name="Al-Dilaimi A."/>
            <person name="Bednarz H."/>
            <person name="Lomker A."/>
            <person name="Niehaus K."/>
            <person name="Kalinowski J."/>
            <person name="Ruckert C."/>
        </authorList>
    </citation>
    <scope>NUCLEOTIDE SEQUENCE [LARGE SCALE GENOMIC DNA]</scope>
    <source>
        <strain evidence="2">AJ 3170</strain>
        <plasmid evidence="3">Plasmid pCgly1</plasmid>
    </source>
</reference>
<protein>
    <submittedName>
        <fullName evidence="2">Uncharacterized protein</fullName>
    </submittedName>
</protein>
<keyword evidence="2" id="KW-0614">Plasmid</keyword>
<dbReference type="EMBL" id="CP006843">
    <property type="protein sequence ID" value="AHW65701.1"/>
    <property type="molecule type" value="Genomic_DNA"/>
</dbReference>
<dbReference type="OrthoDB" id="9831611at2"/>
<keyword evidence="3" id="KW-1185">Reference proteome</keyword>
<dbReference type="Proteomes" id="UP000023703">
    <property type="component" value="Plasmid pCgly1"/>
</dbReference>
<gene>
    <name evidence="2" type="ORF">CGLY_16640</name>
</gene>
<accession>X5EGJ4</accession>
<proteinExistence type="predicted"/>
<evidence type="ECO:0000256" key="1">
    <source>
        <dbReference type="SAM" id="MobiDB-lite"/>
    </source>
</evidence>
<evidence type="ECO:0000313" key="3">
    <source>
        <dbReference type="Proteomes" id="UP000023703"/>
    </source>
</evidence>
<dbReference type="KEGG" id="cgy:CGLY_16640"/>
<dbReference type="RefSeq" id="WP_041628664.1">
    <property type="nucleotide sequence ID" value="NZ_CP006843.1"/>
</dbReference>
<sequence>MTDIPRKPARSRHPLIPNADQTPSNEMKEGETTVGATADMAVAGGAESTEKADPYADPMYDTLVNLQVRVPLRVKVRLDELKKRDGGSIAGHVSTGLSEWLSTKEL</sequence>
<name>X5EGJ4_9CORY</name>
<geneLocation type="plasmid" evidence="2 3">
    <name>pCgly1</name>
</geneLocation>